<evidence type="ECO:0000259" key="8">
    <source>
        <dbReference type="PROSITE" id="PS51831"/>
    </source>
</evidence>
<keyword evidence="4 5" id="KW-0694">RNA-binding</keyword>
<evidence type="ECO:0000256" key="3">
    <source>
        <dbReference type="ARBA" id="ARBA00022801"/>
    </source>
</evidence>
<accession>A0A2M7RIS2</accession>
<dbReference type="Gene3D" id="3.30.1370.10">
    <property type="entry name" value="K Homology domain, type 1"/>
    <property type="match status" value="1"/>
</dbReference>
<keyword evidence="5" id="KW-1003">Cell membrane</keyword>
<dbReference type="GO" id="GO:0003723">
    <property type="term" value="F:RNA binding"/>
    <property type="evidence" value="ECO:0007669"/>
    <property type="project" value="UniProtKB-UniRule"/>
</dbReference>
<dbReference type="GO" id="GO:0016787">
    <property type="term" value="F:hydrolase activity"/>
    <property type="evidence" value="ECO:0007669"/>
    <property type="project" value="UniProtKB-KW"/>
</dbReference>
<dbReference type="GO" id="GO:0005886">
    <property type="term" value="C:plasma membrane"/>
    <property type="evidence" value="ECO:0007669"/>
    <property type="project" value="UniProtKB-SubCell"/>
</dbReference>
<keyword evidence="3 5" id="KW-0378">Hydrolase</keyword>
<dbReference type="InterPro" id="IPR006674">
    <property type="entry name" value="HD_domain"/>
</dbReference>
<keyword evidence="5" id="KW-0812">Transmembrane</keyword>
<evidence type="ECO:0000256" key="6">
    <source>
        <dbReference type="NCBIfam" id="TIGR03319"/>
    </source>
</evidence>
<keyword evidence="2 5" id="KW-0255">Endonuclease</keyword>
<dbReference type="GO" id="GO:0006402">
    <property type="term" value="P:mRNA catabolic process"/>
    <property type="evidence" value="ECO:0007669"/>
    <property type="project" value="UniProtKB-UniRule"/>
</dbReference>
<comment type="subcellular location">
    <subcellularLocation>
        <location evidence="5">Cell membrane</location>
        <topology evidence="5">Single-pass membrane protein</topology>
    </subcellularLocation>
</comment>
<protein>
    <recommendedName>
        <fullName evidence="5 6">Ribonuclease Y</fullName>
        <shortName evidence="5">RNase Y</shortName>
        <ecNumber evidence="5 6">3.1.-.-</ecNumber>
    </recommendedName>
</protein>
<keyword evidence="5" id="KW-0472">Membrane</keyword>
<dbReference type="Proteomes" id="UP000230779">
    <property type="component" value="Unassembled WGS sequence"/>
</dbReference>
<dbReference type="PROSITE" id="PS50084">
    <property type="entry name" value="KH_TYPE_1"/>
    <property type="match status" value="1"/>
</dbReference>
<gene>
    <name evidence="5 9" type="primary">rny</name>
    <name evidence="9" type="ORF">COY66_03685</name>
</gene>
<dbReference type="InterPro" id="IPR017705">
    <property type="entry name" value="Ribonuclease_Y"/>
</dbReference>
<proteinExistence type="inferred from homology"/>
<dbReference type="InterPro" id="IPR036612">
    <property type="entry name" value="KH_dom_type_1_sf"/>
</dbReference>
<reference evidence="9 10" key="1">
    <citation type="submission" date="2017-09" db="EMBL/GenBank/DDBJ databases">
        <title>Depth-based differentiation of microbial function through sediment-hosted aquifers and enrichment of novel symbionts in the deep terrestrial subsurface.</title>
        <authorList>
            <person name="Probst A.J."/>
            <person name="Ladd B."/>
            <person name="Jarett J.K."/>
            <person name="Geller-Mcgrath D.E."/>
            <person name="Sieber C.M."/>
            <person name="Emerson J.B."/>
            <person name="Anantharaman K."/>
            <person name="Thomas B.C."/>
            <person name="Malmstrom R."/>
            <person name="Stieglmeier M."/>
            <person name="Klingl A."/>
            <person name="Woyke T."/>
            <person name="Ryan C.M."/>
            <person name="Banfield J.F."/>
        </authorList>
    </citation>
    <scope>NUCLEOTIDE SEQUENCE [LARGE SCALE GENOMIC DNA]</scope>
    <source>
        <strain evidence="9">CG_4_10_14_0_8_um_filter_42_10</strain>
    </source>
</reference>
<dbReference type="Gene3D" id="1.10.3210.10">
    <property type="entry name" value="Hypothetical protein af1432"/>
    <property type="match status" value="1"/>
</dbReference>
<feature type="transmembrane region" description="Helical" evidence="5">
    <location>
        <begin position="6"/>
        <end position="24"/>
    </location>
</feature>
<feature type="coiled-coil region" evidence="7">
    <location>
        <begin position="84"/>
        <end position="177"/>
    </location>
</feature>
<evidence type="ECO:0000256" key="1">
    <source>
        <dbReference type="ARBA" id="ARBA00022722"/>
    </source>
</evidence>
<keyword evidence="7" id="KW-0175">Coiled coil</keyword>
<dbReference type="SUPFAM" id="SSF109604">
    <property type="entry name" value="HD-domain/PDEase-like"/>
    <property type="match status" value="1"/>
</dbReference>
<dbReference type="CDD" id="cd22431">
    <property type="entry name" value="KH-I_RNaseY"/>
    <property type="match status" value="1"/>
</dbReference>
<dbReference type="SUPFAM" id="SSF54791">
    <property type="entry name" value="Eukaryotic type KH-domain (KH-domain type I)"/>
    <property type="match status" value="1"/>
</dbReference>
<dbReference type="NCBIfam" id="TIGR03319">
    <property type="entry name" value="RNase_Y"/>
    <property type="match status" value="1"/>
</dbReference>
<evidence type="ECO:0000256" key="4">
    <source>
        <dbReference type="ARBA" id="ARBA00022884"/>
    </source>
</evidence>
<evidence type="ECO:0000313" key="10">
    <source>
        <dbReference type="Proteomes" id="UP000230779"/>
    </source>
</evidence>
<dbReference type="PROSITE" id="PS51831">
    <property type="entry name" value="HD"/>
    <property type="match status" value="1"/>
</dbReference>
<comment type="caution">
    <text evidence="9">The sequence shown here is derived from an EMBL/GenBank/DDBJ whole genome shotgun (WGS) entry which is preliminary data.</text>
</comment>
<dbReference type="EMBL" id="PFMD01000039">
    <property type="protein sequence ID" value="PIY96668.1"/>
    <property type="molecule type" value="Genomic_DNA"/>
</dbReference>
<dbReference type="InterPro" id="IPR006675">
    <property type="entry name" value="HDIG_dom"/>
</dbReference>
<comment type="similarity">
    <text evidence="5">Belongs to the RNase Y family.</text>
</comment>
<dbReference type="CDD" id="cd00077">
    <property type="entry name" value="HDc"/>
    <property type="match status" value="1"/>
</dbReference>
<dbReference type="AlphaFoldDB" id="A0A2M7RIS2"/>
<keyword evidence="5" id="KW-1133">Transmembrane helix</keyword>
<feature type="domain" description="HD" evidence="8">
    <location>
        <begin position="325"/>
        <end position="417"/>
    </location>
</feature>
<organism evidence="9 10">
    <name type="scientific">Candidatus Kerfeldbacteria bacterium CG_4_10_14_0_8_um_filter_42_10</name>
    <dbReference type="NCBI Taxonomy" id="2014248"/>
    <lineage>
        <taxon>Bacteria</taxon>
        <taxon>Candidatus Kerfeldiibacteriota</taxon>
    </lineage>
</organism>
<dbReference type="InterPro" id="IPR004087">
    <property type="entry name" value="KH_dom"/>
</dbReference>
<dbReference type="InterPro" id="IPR003607">
    <property type="entry name" value="HD/PDEase_dom"/>
</dbReference>
<dbReference type="EC" id="3.1.-.-" evidence="5 6"/>
<dbReference type="Pfam" id="PF01966">
    <property type="entry name" value="HD"/>
    <property type="match status" value="1"/>
</dbReference>
<dbReference type="SMART" id="SM00471">
    <property type="entry name" value="HDc"/>
    <property type="match status" value="1"/>
</dbReference>
<dbReference type="InterPro" id="IPR004088">
    <property type="entry name" value="KH_dom_type_1"/>
</dbReference>
<dbReference type="SMART" id="SM00322">
    <property type="entry name" value="KH"/>
    <property type="match status" value="1"/>
</dbReference>
<evidence type="ECO:0000256" key="7">
    <source>
        <dbReference type="SAM" id="Coils"/>
    </source>
</evidence>
<dbReference type="HAMAP" id="MF_00335">
    <property type="entry name" value="RNase_Y"/>
    <property type="match status" value="1"/>
</dbReference>
<sequence length="508" mass="56912">MENLIFIITLAIAAPVGMVIGYFGRKQMAARETDSAEAKAEGILNEAKAKSKEYVLQAKDKSIKIIDAAKAEETERRTEINHLQKRLEDREARFDQKLLELENKQQQLRDKAGQIEQIKQEIQRIKQEQIDKLEKVADLSKEDGRKILLNNLEGEMKDALVQRIKKLEGESQKELEEKARTLLSTVIQRYAASHVAETTTTTVTLPNDEMKGRIIGREGRNIKAIEQLTGVEIIVDDTPETIVISGFSPIRRHLAKRALDKLIADGRIHPSRIEDAITEAKKELSSDIKKAGEDAAYEVGVAGLDPKLIQILGRLKYRTSYGQNVLLHSIEVAQISSLLAEELGANVPVAKKGGLLHDIGKAVDHEIQGGHTEIGRDIMKKFGLPDEVAYIAVAHHEDSPKTLEGIIVKVADAISGARPGARKDSYEQYIQRLDELEQLTNSFEGIEKSYAIQAGREIRVFVKPEQIDDLKAHKLAREIADKIQSELKYPGEIKVNLIRETRVIEYAR</sequence>
<dbReference type="NCBIfam" id="TIGR00277">
    <property type="entry name" value="HDIG"/>
    <property type="match status" value="1"/>
</dbReference>
<dbReference type="Pfam" id="PF00013">
    <property type="entry name" value="KH_1"/>
    <property type="match status" value="1"/>
</dbReference>
<evidence type="ECO:0000256" key="5">
    <source>
        <dbReference type="HAMAP-Rule" id="MF_00335"/>
    </source>
</evidence>
<dbReference type="Pfam" id="PF12072">
    <property type="entry name" value="RNase_Y_N"/>
    <property type="match status" value="1"/>
</dbReference>
<keyword evidence="1 5" id="KW-0540">Nuclease</keyword>
<name>A0A2M7RIS2_9BACT</name>
<dbReference type="GO" id="GO:0004521">
    <property type="term" value="F:RNA endonuclease activity"/>
    <property type="evidence" value="ECO:0007669"/>
    <property type="project" value="UniProtKB-UniRule"/>
</dbReference>
<comment type="function">
    <text evidence="5">Endoribonuclease that initiates mRNA decay.</text>
</comment>
<dbReference type="PANTHER" id="PTHR12826">
    <property type="entry name" value="RIBONUCLEASE Y"/>
    <property type="match status" value="1"/>
</dbReference>
<dbReference type="InterPro" id="IPR022711">
    <property type="entry name" value="RNase_Y_N"/>
</dbReference>
<evidence type="ECO:0000256" key="2">
    <source>
        <dbReference type="ARBA" id="ARBA00022759"/>
    </source>
</evidence>
<evidence type="ECO:0000313" key="9">
    <source>
        <dbReference type="EMBL" id="PIY96668.1"/>
    </source>
</evidence>
<dbReference type="PANTHER" id="PTHR12826:SF15">
    <property type="entry name" value="RIBONUCLEASE Y"/>
    <property type="match status" value="1"/>
</dbReference>